<accession>A0A158L550</accession>
<dbReference type="Proteomes" id="UP000054770">
    <property type="component" value="Unassembled WGS sequence"/>
</dbReference>
<keyword evidence="2" id="KW-1133">Transmembrane helix</keyword>
<dbReference type="AlphaFoldDB" id="A0A158L550"/>
<keyword evidence="2" id="KW-0812">Transmembrane</keyword>
<keyword evidence="2" id="KW-0472">Membrane</keyword>
<evidence type="ECO:0000313" key="3">
    <source>
        <dbReference type="EMBL" id="SAL88517.1"/>
    </source>
</evidence>
<evidence type="ECO:0000256" key="2">
    <source>
        <dbReference type="SAM" id="Phobius"/>
    </source>
</evidence>
<evidence type="ECO:0000256" key="1">
    <source>
        <dbReference type="SAM" id="MobiDB-lite"/>
    </source>
</evidence>
<evidence type="ECO:0000313" key="4">
    <source>
        <dbReference type="Proteomes" id="UP000054770"/>
    </source>
</evidence>
<feature type="region of interest" description="Disordered" evidence="1">
    <location>
        <begin position="81"/>
        <end position="106"/>
    </location>
</feature>
<keyword evidence="4" id="KW-1185">Reference proteome</keyword>
<name>A0A158L550_9BURK</name>
<dbReference type="EMBL" id="FCON02000434">
    <property type="protein sequence ID" value="SAL88517.1"/>
    <property type="molecule type" value="Genomic_DNA"/>
</dbReference>
<feature type="compositionally biased region" description="Basic and acidic residues" evidence="1">
    <location>
        <begin position="94"/>
        <end position="106"/>
    </location>
</feature>
<sequence>MQRNEIERRRVRRSVIGCVGHQMKVGKLTKAQLVYDLAGFGVAIVVPIVRLTSAQHVQGAKRKGRINQRGLQRGDQTIAAEQRNEPWQSGSRHQVHDVGVRRGTSDRQAQRREVIGGLAKHAPQRFVRALELEHGALPLCKPLAVFRHIAFQTTTGDWCHKTFAPVGEFVSNTAMPAGGGLHCNVERNTAVCVGGRRIAVTGCHLHRPQEIPVAICGGQTLL</sequence>
<proteinExistence type="predicted"/>
<gene>
    <name evidence="3" type="ORF">AWB68_08801</name>
</gene>
<organism evidence="3 4">
    <name type="scientific">Caballeronia choica</name>
    <dbReference type="NCBI Taxonomy" id="326476"/>
    <lineage>
        <taxon>Bacteria</taxon>
        <taxon>Pseudomonadati</taxon>
        <taxon>Pseudomonadota</taxon>
        <taxon>Betaproteobacteria</taxon>
        <taxon>Burkholderiales</taxon>
        <taxon>Burkholderiaceae</taxon>
        <taxon>Caballeronia</taxon>
    </lineage>
</organism>
<feature type="transmembrane region" description="Helical" evidence="2">
    <location>
        <begin position="33"/>
        <end position="53"/>
    </location>
</feature>
<protein>
    <submittedName>
        <fullName evidence="3">Uncharacterized protein</fullName>
    </submittedName>
</protein>
<reference evidence="3" key="1">
    <citation type="submission" date="2016-01" db="EMBL/GenBank/DDBJ databases">
        <authorList>
            <person name="Peeters C."/>
        </authorList>
    </citation>
    <scope>NUCLEOTIDE SEQUENCE [LARGE SCALE GENOMIC DNA]</scope>
    <source>
        <strain evidence="3">LMG 22940</strain>
    </source>
</reference>
<comment type="caution">
    <text evidence="3">The sequence shown here is derived from an EMBL/GenBank/DDBJ whole genome shotgun (WGS) entry which is preliminary data.</text>
</comment>